<name>A0A1E1WSD0_PECGO</name>
<sequence>MKFLVLFLIVFVVLVECTHVFLGTNVQRPLVHHEEVKYHAQVFRKRIEYFTYTLPSIPNQQRYIQGIMAYDMTNSGASVNVTEGGIGANMVKLRMKSDRGEPLHYDIYIYV</sequence>
<evidence type="ECO:0008006" key="3">
    <source>
        <dbReference type="Google" id="ProtNLM"/>
    </source>
</evidence>
<dbReference type="InterPro" id="IPR031734">
    <property type="entry name" value="MBF2"/>
</dbReference>
<dbReference type="OrthoDB" id="7374636at2759"/>
<accession>A0A1E1WSD0</accession>
<protein>
    <recommendedName>
        <fullName evidence="3">Cadherin domain-containing protein</fullName>
    </recommendedName>
</protein>
<evidence type="ECO:0000313" key="2">
    <source>
        <dbReference type="EMBL" id="JAT89736.1"/>
    </source>
</evidence>
<evidence type="ECO:0000256" key="1">
    <source>
        <dbReference type="SAM" id="SignalP"/>
    </source>
</evidence>
<keyword evidence="1" id="KW-0732">Signal</keyword>
<gene>
    <name evidence="2" type="ORF">g.6035</name>
</gene>
<proteinExistence type="predicted"/>
<organism evidence="2">
    <name type="scientific">Pectinophora gossypiella</name>
    <name type="common">Cotton pink bollworm</name>
    <name type="synonym">Depressaria gossypiella</name>
    <dbReference type="NCBI Taxonomy" id="13191"/>
    <lineage>
        <taxon>Eukaryota</taxon>
        <taxon>Metazoa</taxon>
        <taxon>Ecdysozoa</taxon>
        <taxon>Arthropoda</taxon>
        <taxon>Hexapoda</taxon>
        <taxon>Insecta</taxon>
        <taxon>Pterygota</taxon>
        <taxon>Neoptera</taxon>
        <taxon>Endopterygota</taxon>
        <taxon>Lepidoptera</taxon>
        <taxon>Glossata</taxon>
        <taxon>Ditrysia</taxon>
        <taxon>Gelechioidea</taxon>
        <taxon>Gelechiidae</taxon>
        <taxon>Apatetrinae</taxon>
        <taxon>Pectinophora</taxon>
    </lineage>
</organism>
<feature type="chain" id="PRO_5009115552" description="Cadherin domain-containing protein" evidence="1">
    <location>
        <begin position="18"/>
        <end position="111"/>
    </location>
</feature>
<dbReference type="Pfam" id="PF15868">
    <property type="entry name" value="MBF2"/>
    <property type="match status" value="1"/>
</dbReference>
<feature type="signal peptide" evidence="1">
    <location>
        <begin position="1"/>
        <end position="17"/>
    </location>
</feature>
<dbReference type="EMBL" id="GDQN01001318">
    <property type="protein sequence ID" value="JAT89736.1"/>
    <property type="molecule type" value="Transcribed_RNA"/>
</dbReference>
<reference evidence="2" key="1">
    <citation type="submission" date="2015-09" db="EMBL/GenBank/DDBJ databases">
        <title>De novo assembly of Pectinophora gossypiella (Pink Bollworm) gut transcriptome.</title>
        <authorList>
            <person name="Tassone E.E."/>
        </authorList>
    </citation>
    <scope>NUCLEOTIDE SEQUENCE</scope>
</reference>
<dbReference type="AlphaFoldDB" id="A0A1E1WSD0"/>